<proteinExistence type="inferred from homology"/>
<dbReference type="Proteomes" id="UP001610728">
    <property type="component" value="Unassembled WGS sequence"/>
</dbReference>
<evidence type="ECO:0000259" key="3">
    <source>
        <dbReference type="PROSITE" id="PS50174"/>
    </source>
</evidence>
<dbReference type="Pfam" id="PF01585">
    <property type="entry name" value="G-patch"/>
    <property type="match status" value="1"/>
</dbReference>
<feature type="compositionally biased region" description="Low complexity" evidence="2">
    <location>
        <begin position="919"/>
        <end position="942"/>
    </location>
</feature>
<organism evidence="4 5">
    <name type="scientific">Ceratocystis lukuohia</name>
    <dbReference type="NCBI Taxonomy" id="2019550"/>
    <lineage>
        <taxon>Eukaryota</taxon>
        <taxon>Fungi</taxon>
        <taxon>Dikarya</taxon>
        <taxon>Ascomycota</taxon>
        <taxon>Pezizomycotina</taxon>
        <taxon>Sordariomycetes</taxon>
        <taxon>Hypocreomycetidae</taxon>
        <taxon>Microascales</taxon>
        <taxon>Ceratocystidaceae</taxon>
        <taxon>Ceratocystis</taxon>
    </lineage>
</organism>
<dbReference type="SMART" id="SM00443">
    <property type="entry name" value="G_patch"/>
    <property type="match status" value="1"/>
</dbReference>
<dbReference type="Pfam" id="PF00995">
    <property type="entry name" value="Sec1"/>
    <property type="match status" value="1"/>
</dbReference>
<feature type="compositionally biased region" description="Basic and acidic residues" evidence="2">
    <location>
        <begin position="943"/>
        <end position="957"/>
    </location>
</feature>
<evidence type="ECO:0000256" key="2">
    <source>
        <dbReference type="SAM" id="MobiDB-lite"/>
    </source>
</evidence>
<dbReference type="InterPro" id="IPR043154">
    <property type="entry name" value="Sec-1-like_dom1"/>
</dbReference>
<feature type="compositionally biased region" description="Gly residues" evidence="2">
    <location>
        <begin position="845"/>
        <end position="875"/>
    </location>
</feature>
<feature type="region of interest" description="Disordered" evidence="2">
    <location>
        <begin position="812"/>
        <end position="968"/>
    </location>
</feature>
<dbReference type="Gene3D" id="3.90.830.10">
    <property type="entry name" value="Syntaxin Binding Protein 1, Chain A, domain 2"/>
    <property type="match status" value="1"/>
</dbReference>
<name>A0ABR4M8F1_9PEZI</name>
<comment type="similarity">
    <text evidence="1">Belongs to the STXBP/unc-18/SEC1 family.</text>
</comment>
<dbReference type="Gene3D" id="3.40.50.1910">
    <property type="match status" value="1"/>
</dbReference>
<feature type="compositionally biased region" description="Basic residues" evidence="2">
    <location>
        <begin position="958"/>
        <end position="968"/>
    </location>
</feature>
<dbReference type="EMBL" id="JABSNW010000011">
    <property type="protein sequence ID" value="KAL2884547.1"/>
    <property type="molecule type" value="Genomic_DNA"/>
</dbReference>
<keyword evidence="5" id="KW-1185">Reference proteome</keyword>
<dbReference type="SUPFAM" id="SSF56815">
    <property type="entry name" value="Sec1/munc18-like (SM) proteins"/>
    <property type="match status" value="1"/>
</dbReference>
<accession>A0ABR4M8F1</accession>
<evidence type="ECO:0000256" key="1">
    <source>
        <dbReference type="ARBA" id="ARBA00009884"/>
    </source>
</evidence>
<evidence type="ECO:0000313" key="5">
    <source>
        <dbReference type="Proteomes" id="UP001610728"/>
    </source>
</evidence>
<dbReference type="Gene3D" id="3.40.50.2060">
    <property type="match status" value="1"/>
</dbReference>
<reference evidence="4 5" key="1">
    <citation type="submission" date="2020-05" db="EMBL/GenBank/DDBJ databases">
        <title>Ceratocystis lukuohia genome.</title>
        <authorList>
            <person name="Harrington T.C."/>
            <person name="Kim K."/>
            <person name="Mayers C.G."/>
        </authorList>
    </citation>
    <scope>NUCLEOTIDE SEQUENCE [LARGE SCALE GENOMIC DNA]</scope>
    <source>
        <strain evidence="4 5">C4212</strain>
    </source>
</reference>
<dbReference type="InterPro" id="IPR036045">
    <property type="entry name" value="Sec1-like_sf"/>
</dbReference>
<dbReference type="PANTHER" id="PTHR11679">
    <property type="entry name" value="VESICLE PROTEIN SORTING-ASSOCIATED"/>
    <property type="match status" value="1"/>
</dbReference>
<dbReference type="InterPro" id="IPR027482">
    <property type="entry name" value="Sec1-like_dom2"/>
</dbReference>
<comment type="caution">
    <text evidence="4">The sequence shown here is derived from an EMBL/GenBank/DDBJ whole genome shotgun (WGS) entry which is preliminary data.</text>
</comment>
<evidence type="ECO:0000313" key="4">
    <source>
        <dbReference type="EMBL" id="KAL2884547.1"/>
    </source>
</evidence>
<dbReference type="InterPro" id="IPR000467">
    <property type="entry name" value="G_patch_dom"/>
</dbReference>
<dbReference type="RefSeq" id="XP_070855728.1">
    <property type="nucleotide sequence ID" value="XM_071004718.1"/>
</dbReference>
<feature type="domain" description="G-patch" evidence="3">
    <location>
        <begin position="142"/>
        <end position="190"/>
    </location>
</feature>
<sequence>MSPTDCPKHGLEIDDIPLYLKTPFSSGIRRQKVAFVKASLPGDLPGNHRSTKTGDGDVSDLYLQLVAGAGSASERAPDLENELESPEPASATKAFTSEVTMCDVCKITVDTSQGHNRWNEHEASVAHQLSLPHSHPPSALDRSRMGLGYLESYGWDPDSRHGLGVAEQGMQYPIKTKVKEGNLGIGYKDSSVGFLSALKLQPAPGILDSDWFWPGSATPELYPSFVLVFTVAAAAATATCSFFLTLSVIPDDDILNKNIMNIEVLEDRREPNPDMDAIYFLSNTSFTVDCLLADLEHRRYRSAYLLWTGRLLPKDEERIHKSPAARMIRGFEVLMIDFQPRESHLVVFKDPWSFPLLFHNGCNEFVAPHMRVLAQKIASVCITMGEAPKVRYYMPPNPRHEASVLCTHLARFVQEEFDNYSRRFPDFPPKTSRPQGTLLILDRSIDLMAPIVHEFTYQAMAHDLLPIEEGDKVTYSVLINQGTPDEERKVMELQEKDKVWTENRHRHMKDTIGRLMSELQKFMSANHNFVNPDESKTSLNTIKDMMAGLPQFQETKEAYSLHINIAEQCMALFQQRKLPDVAAVEQTLATGLDEDLRKPKGVLEQVVRLLDDEAVPHADRLRLVIMYILFRDGIITEDINRLLAHSQLPVQDRDLIFNLNGLGALATRDLKDPRPLPEPLFPPDTSQPVDEEYTLSRFKPVLKYVLEELTKGTLRQDVFPYVIPPQNPNEDLIAAQSGSLRAARGNWAASGRRQPENRQRNFVYVAGGATYSESRCCYEIANEQNKDVYLISSHMQTPSLFVRQVADLSMPPKTLDIPMMRPKQRPPAHLFENHRPQPPPPKPNGQGGGHAGYGPTGGGLPGGGSSGGAPPGGGQRMPMSHGQGGAPLRPPVAPPTAAMSQMKLGAPAGGVPQRPMHQPHPSSASAMSNASYSHSHSHSQPHSPDDKKKDKDKDKKDKEKKKRHFFKK</sequence>
<dbReference type="PROSITE" id="PS50174">
    <property type="entry name" value="G_PATCH"/>
    <property type="match status" value="1"/>
</dbReference>
<protein>
    <submittedName>
        <fullName evidence="4">Protein transport protein sec1</fullName>
    </submittedName>
</protein>
<gene>
    <name evidence="4" type="ORF">HOO65_110018</name>
</gene>
<dbReference type="InterPro" id="IPR043127">
    <property type="entry name" value="Sec-1-like_dom3a"/>
</dbReference>
<dbReference type="GeneID" id="98121696"/>
<dbReference type="InterPro" id="IPR001619">
    <property type="entry name" value="Sec1-like"/>
</dbReference>
<dbReference type="Gene3D" id="1.25.40.60">
    <property type="match status" value="1"/>
</dbReference>